<protein>
    <recommendedName>
        <fullName evidence="1">Ribonuclease H1 N-terminal domain-containing protein</fullName>
    </recommendedName>
</protein>
<proteinExistence type="predicted"/>
<dbReference type="Gene3D" id="3.40.970.10">
    <property type="entry name" value="Ribonuclease H1, N-terminal domain"/>
    <property type="match status" value="1"/>
</dbReference>
<comment type="caution">
    <text evidence="2">The sequence shown here is derived from an EMBL/GenBank/DDBJ whole genome shotgun (WGS) entry which is preliminary data.</text>
</comment>
<feature type="domain" description="Ribonuclease H1 N-terminal" evidence="1">
    <location>
        <begin position="8"/>
        <end position="51"/>
    </location>
</feature>
<evidence type="ECO:0000313" key="3">
    <source>
        <dbReference type="Proteomes" id="UP001287286"/>
    </source>
</evidence>
<accession>A0ABR0BG44</accession>
<dbReference type="InterPro" id="IPR037056">
    <property type="entry name" value="RNase_H1_N_sf"/>
</dbReference>
<keyword evidence="3" id="KW-1185">Reference proteome</keyword>
<gene>
    <name evidence="2" type="ORF">Purlil1_12718</name>
</gene>
<name>A0ABR0BG44_PURLI</name>
<sequence length="177" mass="19720">MMSPNKEYYAVIKGRVDEPTIFSSWGDAHPRVTGCSSKHKGFHTIEAAKNWMRKHGVKRPNEVIKDGAGETTPLPGSRAFYAVANGKKPGITEYWCGPKGSKQEVDKAEAFIADWKQSVAELYCKAIKESLEQGLRPVDMAFRVQNLFCEDEIKVEEADAEGDFGMGGLTFKEEDIK</sequence>
<evidence type="ECO:0000259" key="1">
    <source>
        <dbReference type="Pfam" id="PF01693"/>
    </source>
</evidence>
<dbReference type="InterPro" id="IPR009027">
    <property type="entry name" value="Ribosomal_bL9/RNase_H1_N"/>
</dbReference>
<dbReference type="InterPro" id="IPR011320">
    <property type="entry name" value="RNase_H1_N"/>
</dbReference>
<dbReference type="Pfam" id="PF01693">
    <property type="entry name" value="Cauli_VI"/>
    <property type="match status" value="1"/>
</dbReference>
<dbReference type="Proteomes" id="UP001287286">
    <property type="component" value="Unassembled WGS sequence"/>
</dbReference>
<evidence type="ECO:0000313" key="2">
    <source>
        <dbReference type="EMBL" id="KAK4075244.1"/>
    </source>
</evidence>
<dbReference type="EMBL" id="JAWRVI010000125">
    <property type="protein sequence ID" value="KAK4075244.1"/>
    <property type="molecule type" value="Genomic_DNA"/>
</dbReference>
<reference evidence="2 3" key="1">
    <citation type="journal article" date="2024" name="Microbiol. Resour. Announc.">
        <title>Genome annotations for the ascomycete fungi Trichoderma harzianum, Trichoderma aggressivum, and Purpureocillium lilacinum.</title>
        <authorList>
            <person name="Beijen E.P.W."/>
            <person name="Ohm R.A."/>
        </authorList>
    </citation>
    <scope>NUCLEOTIDE SEQUENCE [LARGE SCALE GENOMIC DNA]</scope>
    <source>
        <strain evidence="2 3">CBS 150709</strain>
    </source>
</reference>
<organism evidence="2 3">
    <name type="scientific">Purpureocillium lilacinum</name>
    <name type="common">Paecilomyces lilacinus</name>
    <dbReference type="NCBI Taxonomy" id="33203"/>
    <lineage>
        <taxon>Eukaryota</taxon>
        <taxon>Fungi</taxon>
        <taxon>Dikarya</taxon>
        <taxon>Ascomycota</taxon>
        <taxon>Pezizomycotina</taxon>
        <taxon>Sordariomycetes</taxon>
        <taxon>Hypocreomycetidae</taxon>
        <taxon>Hypocreales</taxon>
        <taxon>Ophiocordycipitaceae</taxon>
        <taxon>Purpureocillium</taxon>
    </lineage>
</organism>
<dbReference type="SUPFAM" id="SSF55658">
    <property type="entry name" value="L9 N-domain-like"/>
    <property type="match status" value="1"/>
</dbReference>